<sequence>MEYNLHHLVRISKNIREDVIKSLALAGSGHLGGSLGLADVFTVLYFHILNHKADNPNWNDRDRVILSIGHVAPVLYATLANANYFSRDELKTLRKLGSRLQGHPGRDHGLPGLELSAGSLGQGLSVAVGMALSAKIDKSSWRVFSIHGDGELQEGSIWEAAMSASHYKLDNLTAIVDRNFCQIDGTTNKVMEIEPLKEKWEAFGWQVYECNGNSIEQLINTIESSNKFKGKPKVIIAKTRMGCGVQSIENDYHWHGKAPNNEEAVRFLAELEAYYKELGYE</sequence>
<evidence type="ECO:0000256" key="4">
    <source>
        <dbReference type="ARBA" id="ARBA00022723"/>
    </source>
</evidence>
<protein>
    <submittedName>
        <fullName evidence="7">Transketolase</fullName>
    </submittedName>
</protein>
<dbReference type="AlphaFoldDB" id="A0A7D3XJP7"/>
<feature type="domain" description="Transketolase N-terminal" evidence="6">
    <location>
        <begin position="12"/>
        <end position="263"/>
    </location>
</feature>
<dbReference type="InterPro" id="IPR029061">
    <property type="entry name" value="THDP-binding"/>
</dbReference>
<comment type="similarity">
    <text evidence="2">Belongs to the transketolase family.</text>
</comment>
<dbReference type="Gene3D" id="3.40.50.970">
    <property type="match status" value="1"/>
</dbReference>
<evidence type="ECO:0000256" key="2">
    <source>
        <dbReference type="ARBA" id="ARBA00007131"/>
    </source>
</evidence>
<keyword evidence="5" id="KW-0786">Thiamine pyrophosphate</keyword>
<evidence type="ECO:0000256" key="5">
    <source>
        <dbReference type="ARBA" id="ARBA00023052"/>
    </source>
</evidence>
<dbReference type="KEGG" id="ttz:FHG85_02125"/>
<dbReference type="PANTHER" id="PTHR47514">
    <property type="entry name" value="TRANSKETOLASE N-TERMINAL SECTION-RELATED"/>
    <property type="match status" value="1"/>
</dbReference>
<keyword evidence="3" id="KW-0808">Transferase</keyword>
<dbReference type="GO" id="GO:0016740">
    <property type="term" value="F:transferase activity"/>
    <property type="evidence" value="ECO:0007669"/>
    <property type="project" value="UniProtKB-KW"/>
</dbReference>
<dbReference type="Proteomes" id="UP000500961">
    <property type="component" value="Chromosome"/>
</dbReference>
<evidence type="ECO:0000256" key="1">
    <source>
        <dbReference type="ARBA" id="ARBA00001964"/>
    </source>
</evidence>
<dbReference type="CDD" id="cd02012">
    <property type="entry name" value="TPP_TK"/>
    <property type="match status" value="1"/>
</dbReference>
<comment type="cofactor">
    <cofactor evidence="1">
        <name>thiamine diphosphate</name>
        <dbReference type="ChEBI" id="CHEBI:58937"/>
    </cofactor>
</comment>
<reference evidence="7 8" key="1">
    <citation type="submission" date="2019-07" db="EMBL/GenBank/DDBJ databases">
        <title>Thalassofilum flectens gen. nov., sp. nov., a novel moderate thermophilic anaerobe from a shallow sea hot spring in Kunashir Island (Russia), representing a new family in the order Bacteroidales, and proposal of Thalassofilacea fam. nov.</title>
        <authorList>
            <person name="Kochetkova T.V."/>
            <person name="Podosokorskaya O.A."/>
            <person name="Novikov A."/>
            <person name="Elcheninov A.G."/>
            <person name="Toshchakov S.V."/>
            <person name="Kublanov I.V."/>
        </authorList>
    </citation>
    <scope>NUCLEOTIDE SEQUENCE [LARGE SCALE GENOMIC DNA]</scope>
    <source>
        <strain evidence="7 8">38-H</strain>
    </source>
</reference>
<dbReference type="PANTHER" id="PTHR47514:SF1">
    <property type="entry name" value="TRANSKETOLASE N-TERMINAL SECTION-RELATED"/>
    <property type="match status" value="1"/>
</dbReference>
<dbReference type="SUPFAM" id="SSF52518">
    <property type="entry name" value="Thiamin diphosphate-binding fold (THDP-binding)"/>
    <property type="match status" value="1"/>
</dbReference>
<proteinExistence type="inferred from homology"/>
<dbReference type="EMBL" id="CP041345">
    <property type="protein sequence ID" value="QKG79110.1"/>
    <property type="molecule type" value="Genomic_DNA"/>
</dbReference>
<dbReference type="InterPro" id="IPR049557">
    <property type="entry name" value="Transketolase_CS"/>
</dbReference>
<evidence type="ECO:0000256" key="3">
    <source>
        <dbReference type="ARBA" id="ARBA00022679"/>
    </source>
</evidence>
<name>A0A7D3XJP7_9BACT</name>
<keyword evidence="4" id="KW-0479">Metal-binding</keyword>
<evidence type="ECO:0000313" key="7">
    <source>
        <dbReference type="EMBL" id="QKG79110.1"/>
    </source>
</evidence>
<dbReference type="InterPro" id="IPR005474">
    <property type="entry name" value="Transketolase_N"/>
</dbReference>
<keyword evidence="8" id="KW-1185">Reference proteome</keyword>
<organism evidence="7 8">
    <name type="scientific">Tenuifilum thalassicum</name>
    <dbReference type="NCBI Taxonomy" id="2590900"/>
    <lineage>
        <taxon>Bacteria</taxon>
        <taxon>Pseudomonadati</taxon>
        <taxon>Bacteroidota</taxon>
        <taxon>Bacteroidia</taxon>
        <taxon>Bacteroidales</taxon>
        <taxon>Tenuifilaceae</taxon>
        <taxon>Tenuifilum</taxon>
    </lineage>
</organism>
<dbReference type="PROSITE" id="PS00801">
    <property type="entry name" value="TRANSKETOLASE_1"/>
    <property type="match status" value="1"/>
</dbReference>
<dbReference type="RefSeq" id="WP_173072628.1">
    <property type="nucleotide sequence ID" value="NZ_CP041345.1"/>
</dbReference>
<accession>A0A7D3XJP7</accession>
<gene>
    <name evidence="7" type="ORF">FHG85_02125</name>
</gene>
<dbReference type="GO" id="GO:0046872">
    <property type="term" value="F:metal ion binding"/>
    <property type="evidence" value="ECO:0007669"/>
    <property type="project" value="UniProtKB-KW"/>
</dbReference>
<evidence type="ECO:0000313" key="8">
    <source>
        <dbReference type="Proteomes" id="UP000500961"/>
    </source>
</evidence>
<evidence type="ECO:0000259" key="6">
    <source>
        <dbReference type="Pfam" id="PF00456"/>
    </source>
</evidence>
<dbReference type="Pfam" id="PF00456">
    <property type="entry name" value="Transketolase_N"/>
    <property type="match status" value="1"/>
</dbReference>